<evidence type="ECO:0000313" key="2">
    <source>
        <dbReference type="EMBL" id="KAK3396692.1"/>
    </source>
</evidence>
<keyword evidence="1" id="KW-1133">Transmembrane helix</keyword>
<reference evidence="2" key="2">
    <citation type="submission" date="2023-07" db="EMBL/GenBank/DDBJ databases">
        <authorList>
            <consortium name="Lawrence Berkeley National Laboratory"/>
            <person name="Haridas S."/>
            <person name="Hensen N."/>
            <person name="Bonometti L."/>
            <person name="Westerberg I."/>
            <person name="Brannstrom I.O."/>
            <person name="Guillou S."/>
            <person name="Cros-Aarteil S."/>
            <person name="Calhoun S."/>
            <person name="Kuo A."/>
            <person name="Mondo S."/>
            <person name="Pangilinan J."/>
            <person name="Riley R."/>
            <person name="LaButti K."/>
            <person name="Andreopoulos B."/>
            <person name="Lipzen A."/>
            <person name="Chen C."/>
            <person name="Yanf M."/>
            <person name="Daum C."/>
            <person name="Ng V."/>
            <person name="Clum A."/>
            <person name="Steindorff A."/>
            <person name="Ohm R."/>
            <person name="Martin F."/>
            <person name="Silar P."/>
            <person name="Natvig D."/>
            <person name="Lalanne C."/>
            <person name="Gautier V."/>
            <person name="Ament-velasquez S.L."/>
            <person name="Kruys A."/>
            <person name="Hutchinson M.I."/>
            <person name="Powell A.J."/>
            <person name="Barry K."/>
            <person name="Miller A.N."/>
            <person name="Grigoriev I.V."/>
            <person name="Debuchy R."/>
            <person name="Gladieux P."/>
            <person name="Thoren M.H."/>
            <person name="Johannesson H."/>
        </authorList>
    </citation>
    <scope>NUCLEOTIDE SEQUENCE</scope>
    <source>
        <strain evidence="2">FGSC 1904</strain>
    </source>
</reference>
<evidence type="ECO:0000313" key="3">
    <source>
        <dbReference type="Proteomes" id="UP001281003"/>
    </source>
</evidence>
<gene>
    <name evidence="2" type="ORF">B0T20DRAFT_277423</name>
</gene>
<proteinExistence type="predicted"/>
<keyword evidence="1" id="KW-0472">Membrane</keyword>
<reference evidence="2" key="1">
    <citation type="journal article" date="2023" name="Mol. Phylogenet. Evol.">
        <title>Genome-scale phylogeny and comparative genomics of the fungal order Sordariales.</title>
        <authorList>
            <person name="Hensen N."/>
            <person name="Bonometti L."/>
            <person name="Westerberg I."/>
            <person name="Brannstrom I.O."/>
            <person name="Guillou S."/>
            <person name="Cros-Aarteil S."/>
            <person name="Calhoun S."/>
            <person name="Haridas S."/>
            <person name="Kuo A."/>
            <person name="Mondo S."/>
            <person name="Pangilinan J."/>
            <person name="Riley R."/>
            <person name="LaButti K."/>
            <person name="Andreopoulos B."/>
            <person name="Lipzen A."/>
            <person name="Chen C."/>
            <person name="Yan M."/>
            <person name="Daum C."/>
            <person name="Ng V."/>
            <person name="Clum A."/>
            <person name="Steindorff A."/>
            <person name="Ohm R.A."/>
            <person name="Martin F."/>
            <person name="Silar P."/>
            <person name="Natvig D.O."/>
            <person name="Lalanne C."/>
            <person name="Gautier V."/>
            <person name="Ament-Velasquez S.L."/>
            <person name="Kruys A."/>
            <person name="Hutchinson M.I."/>
            <person name="Powell A.J."/>
            <person name="Barry K."/>
            <person name="Miller A.N."/>
            <person name="Grigoriev I.V."/>
            <person name="Debuchy R."/>
            <person name="Gladieux P."/>
            <person name="Hiltunen Thoren M."/>
            <person name="Johannesson H."/>
        </authorList>
    </citation>
    <scope>NUCLEOTIDE SEQUENCE</scope>
    <source>
        <strain evidence="2">FGSC 1904</strain>
    </source>
</reference>
<organism evidence="2 3">
    <name type="scientific">Sordaria brevicollis</name>
    <dbReference type="NCBI Taxonomy" id="83679"/>
    <lineage>
        <taxon>Eukaryota</taxon>
        <taxon>Fungi</taxon>
        <taxon>Dikarya</taxon>
        <taxon>Ascomycota</taxon>
        <taxon>Pezizomycotina</taxon>
        <taxon>Sordariomycetes</taxon>
        <taxon>Sordariomycetidae</taxon>
        <taxon>Sordariales</taxon>
        <taxon>Sordariaceae</taxon>
        <taxon>Sordaria</taxon>
    </lineage>
</organism>
<keyword evidence="1" id="KW-0812">Transmembrane</keyword>
<sequence>MQKYFSCFFSLFRAYILLFPYLTNSTTRVWFMFVPVCRCVVVHVVAKKTTAT</sequence>
<comment type="caution">
    <text evidence="2">The sequence shown here is derived from an EMBL/GenBank/DDBJ whole genome shotgun (WGS) entry which is preliminary data.</text>
</comment>
<evidence type="ECO:0000256" key="1">
    <source>
        <dbReference type="SAM" id="Phobius"/>
    </source>
</evidence>
<feature type="transmembrane region" description="Helical" evidence="1">
    <location>
        <begin position="29"/>
        <end position="46"/>
    </location>
</feature>
<dbReference type="AlphaFoldDB" id="A0AAE0PBD6"/>
<protein>
    <submittedName>
        <fullName evidence="2">Uncharacterized protein</fullName>
    </submittedName>
</protein>
<accession>A0AAE0PBD6</accession>
<name>A0AAE0PBD6_SORBR</name>
<dbReference type="EMBL" id="JAUTDP010000009">
    <property type="protein sequence ID" value="KAK3396692.1"/>
    <property type="molecule type" value="Genomic_DNA"/>
</dbReference>
<keyword evidence="3" id="KW-1185">Reference proteome</keyword>
<dbReference type="Proteomes" id="UP001281003">
    <property type="component" value="Unassembled WGS sequence"/>
</dbReference>
<feature type="transmembrane region" description="Helical" evidence="1">
    <location>
        <begin position="7"/>
        <end position="23"/>
    </location>
</feature>